<accession>A0A147BAH3</accession>
<feature type="region of interest" description="Disordered" evidence="1">
    <location>
        <begin position="128"/>
        <end position="192"/>
    </location>
</feature>
<proteinExistence type="predicted"/>
<organism evidence="2">
    <name type="scientific">Ixodes ricinus</name>
    <name type="common">Common tick</name>
    <name type="synonym">Acarus ricinus</name>
    <dbReference type="NCBI Taxonomy" id="34613"/>
    <lineage>
        <taxon>Eukaryota</taxon>
        <taxon>Metazoa</taxon>
        <taxon>Ecdysozoa</taxon>
        <taxon>Arthropoda</taxon>
        <taxon>Chelicerata</taxon>
        <taxon>Arachnida</taxon>
        <taxon>Acari</taxon>
        <taxon>Parasitiformes</taxon>
        <taxon>Ixodida</taxon>
        <taxon>Ixodoidea</taxon>
        <taxon>Ixodidae</taxon>
        <taxon>Ixodinae</taxon>
        <taxon>Ixodes</taxon>
    </lineage>
</organism>
<protein>
    <submittedName>
        <fullName evidence="2">Putative secreted protein</fullName>
    </submittedName>
</protein>
<dbReference type="AlphaFoldDB" id="A0A147BAH3"/>
<dbReference type="EMBL" id="GEGO01007628">
    <property type="protein sequence ID" value="JAR87776.1"/>
    <property type="molecule type" value="Transcribed_RNA"/>
</dbReference>
<name>A0A147BAH3_IXORI</name>
<evidence type="ECO:0000256" key="1">
    <source>
        <dbReference type="SAM" id="MobiDB-lite"/>
    </source>
</evidence>
<feature type="compositionally biased region" description="Low complexity" evidence="1">
    <location>
        <begin position="148"/>
        <end position="190"/>
    </location>
</feature>
<reference evidence="2" key="1">
    <citation type="journal article" date="2018" name="PLoS Negl. Trop. Dis.">
        <title>Sialome diversity of ticks revealed by RNAseq of single tick salivary glands.</title>
        <authorList>
            <person name="Perner J."/>
            <person name="Kropackova S."/>
            <person name="Kopacek P."/>
            <person name="Ribeiro J.M."/>
        </authorList>
    </citation>
    <scope>NUCLEOTIDE SEQUENCE</scope>
    <source>
        <strain evidence="2">Siblings of single egg batch collected in Ceske Budejovice</strain>
        <tissue evidence="2">Salivary glands</tissue>
    </source>
</reference>
<sequence length="398" mass="41692">MSTLRQRPRKALPAAPLVAILVVPGSGSLLGSAPPTAPLVSASLPRGNDIWAALLCRCLQSLEASFWLVPDEGDTKSWGSVRPTFSPDRIRLVAPADGLWGSTVSGSGSIQQLPQGSRQSCLLVVGTDSRDGRSSRTSPLAASPAARGSGLNSSSGSSLSWGFGSTSPASSRGSSSETGSGAGTELTSGSGFSGDSARPSFLSRQDLSFCCSSSTLCLVTRFSRWRRLSDALSSSLSSLVEWALSDPVEDLEPPSTSVYRCTWSPSRITTIRTALSRGALRPSSSCLASRYLATSKSEGRSSAEALRVLMGPPRMPRTSLRVAPSVILQSCREDSSGSSWHCQIRCCWDTGMPSSLDILVLMETTVSAGETSSSKAVPCKVSMNTSITLLLAIAERST</sequence>
<evidence type="ECO:0000313" key="2">
    <source>
        <dbReference type="EMBL" id="JAR87776.1"/>
    </source>
</evidence>